<comment type="subunit">
    <text evidence="6">Component of the RIX1 complex, composed of IPI1, RIX1/IPI2 and IPI3 in a 1:2:2 stoichiometry. The complex interacts (via RIX1) with MDN1 (via its hexameric AAA ATPase ring) and the pre-60S ribosome particles.</text>
</comment>
<dbReference type="GO" id="GO:0005656">
    <property type="term" value="C:nuclear pre-replicative complex"/>
    <property type="evidence" value="ECO:0007669"/>
    <property type="project" value="TreeGrafter"/>
</dbReference>
<evidence type="ECO:0000313" key="7">
    <source>
        <dbReference type="EMBL" id="KAJ2891254.1"/>
    </source>
</evidence>
<dbReference type="InterPro" id="IPR045227">
    <property type="entry name" value="WDR18/Ipi3/RID3"/>
</dbReference>
<accession>A0AAD5RFH7</accession>
<dbReference type="InterPro" id="IPR015943">
    <property type="entry name" value="WD40/YVTN_repeat-like_dom_sf"/>
</dbReference>
<dbReference type="InterPro" id="IPR001680">
    <property type="entry name" value="WD40_rpt"/>
</dbReference>
<dbReference type="GO" id="GO:0006364">
    <property type="term" value="P:rRNA processing"/>
    <property type="evidence" value="ECO:0007669"/>
    <property type="project" value="UniProtKB-UniRule"/>
</dbReference>
<keyword evidence="3 5" id="KW-0853">WD repeat</keyword>
<evidence type="ECO:0000256" key="6">
    <source>
        <dbReference type="RuleBase" id="RU369067"/>
    </source>
</evidence>
<evidence type="ECO:0000256" key="3">
    <source>
        <dbReference type="ARBA" id="ARBA00022574"/>
    </source>
</evidence>
<comment type="function">
    <text evidence="1 6">Component of the RIX1 complex required for processing of ITS2 sequences from 35S pre-rRNA.</text>
</comment>
<dbReference type="Proteomes" id="UP001201980">
    <property type="component" value="Unassembled WGS sequence"/>
</dbReference>
<sequence length="491" mass="52401">MWSEYFLSSVCGPPLSSNTAIAKDVGIYQHSLSPTTGIKATFKKSSCPANCLAASDTHIFAAQQDKAYVHVYSRLRGNQEAFVAFSDRIRSLLLVGDVLLLGTAEGKVLLWEFPFSSIDIIPLPIFQSILHFSHLPVSPLLTPVTPITRMLPSIYSISCLAFHICTGRLVFTPPIHIQAVSCMAATRNHLITGSDDSNLNVWSLSRLLELDNTVEPEPERTLSNHRAAITSLVASRSSNPHSSLCVSASRDKTCIVWNYRTGDALRTILFPATPLAAAMDPFPRLLAVSLEDRSIHLLDFFGDKPLIGSRAVESSSTMIKAPAPIAQAAVDQGPASCLGLSHDGGTLLSGHPQGQIVKWSLNGHGTELASLNSSVTNLIVLPPSPPQVNTRTINIVKPSPADQYAPVVQLEQGTMSHDASSLGKLVSTPGLPLSQLVDAVTAVNSLRTAGTACVGVQGPNGLEVKEEVELSHVLTQLGSFAELKPASMSSL</sequence>
<keyword evidence="6" id="KW-0698">rRNA processing</keyword>
<dbReference type="PANTHER" id="PTHR18763:SF0">
    <property type="entry name" value="WD REPEAT-CONTAINING PROTEIN 18"/>
    <property type="match status" value="1"/>
</dbReference>
<dbReference type="EMBL" id="JAKWBI020001160">
    <property type="protein sequence ID" value="KAJ2891254.1"/>
    <property type="molecule type" value="Genomic_DNA"/>
</dbReference>
<evidence type="ECO:0000256" key="2">
    <source>
        <dbReference type="ARBA" id="ARBA00010143"/>
    </source>
</evidence>
<organism evidence="7 8">
    <name type="scientific">Zalerion maritima</name>
    <dbReference type="NCBI Taxonomy" id="339359"/>
    <lineage>
        <taxon>Eukaryota</taxon>
        <taxon>Fungi</taxon>
        <taxon>Dikarya</taxon>
        <taxon>Ascomycota</taxon>
        <taxon>Pezizomycotina</taxon>
        <taxon>Sordariomycetes</taxon>
        <taxon>Lulworthiomycetidae</taxon>
        <taxon>Lulworthiales</taxon>
        <taxon>Lulworthiaceae</taxon>
        <taxon>Zalerion</taxon>
    </lineage>
</organism>
<evidence type="ECO:0000256" key="1">
    <source>
        <dbReference type="ARBA" id="ARBA00002355"/>
    </source>
</evidence>
<comment type="similarity">
    <text evidence="2 6">Belongs to the WD repeat IPI3/WDR18 family.</text>
</comment>
<feature type="repeat" description="WD" evidence="5">
    <location>
        <begin position="222"/>
        <end position="267"/>
    </location>
</feature>
<evidence type="ECO:0000256" key="4">
    <source>
        <dbReference type="ARBA" id="ARBA00022737"/>
    </source>
</evidence>
<name>A0AAD5RFH7_9PEZI</name>
<dbReference type="GO" id="GO:0120330">
    <property type="term" value="C:rixosome complex"/>
    <property type="evidence" value="ECO:0007669"/>
    <property type="project" value="UniProtKB-UniRule"/>
</dbReference>
<dbReference type="PROSITE" id="PS50082">
    <property type="entry name" value="WD_REPEATS_2"/>
    <property type="match status" value="1"/>
</dbReference>
<dbReference type="GO" id="GO:0006261">
    <property type="term" value="P:DNA-templated DNA replication"/>
    <property type="evidence" value="ECO:0007669"/>
    <property type="project" value="TreeGrafter"/>
</dbReference>
<reference evidence="7" key="1">
    <citation type="submission" date="2022-07" db="EMBL/GenBank/DDBJ databases">
        <title>Draft genome sequence of Zalerion maritima ATCC 34329, a (micro)plastics degrading marine fungus.</title>
        <authorList>
            <person name="Paco A."/>
            <person name="Goncalves M.F.M."/>
            <person name="Rocha-Santos T.A.P."/>
            <person name="Alves A."/>
        </authorList>
    </citation>
    <scope>NUCLEOTIDE SEQUENCE</scope>
    <source>
        <strain evidence="7">ATCC 34329</strain>
    </source>
</reference>
<evidence type="ECO:0000256" key="5">
    <source>
        <dbReference type="PROSITE-ProRule" id="PRU00221"/>
    </source>
</evidence>
<dbReference type="AlphaFoldDB" id="A0AAD5RFH7"/>
<dbReference type="InterPro" id="IPR036322">
    <property type="entry name" value="WD40_repeat_dom_sf"/>
</dbReference>
<comment type="subcellular location">
    <subcellularLocation>
        <location evidence="6">Nucleus</location>
    </subcellularLocation>
</comment>
<dbReference type="PANTHER" id="PTHR18763">
    <property type="entry name" value="WD-REPEAT PROTEIN 18"/>
    <property type="match status" value="1"/>
</dbReference>
<keyword evidence="4" id="KW-0677">Repeat</keyword>
<keyword evidence="6" id="KW-0539">Nucleus</keyword>
<dbReference type="Gene3D" id="2.130.10.10">
    <property type="entry name" value="YVTN repeat-like/Quinoprotein amine dehydrogenase"/>
    <property type="match status" value="1"/>
</dbReference>
<dbReference type="SMART" id="SM00320">
    <property type="entry name" value="WD40"/>
    <property type="match status" value="5"/>
</dbReference>
<dbReference type="SUPFAM" id="SSF50978">
    <property type="entry name" value="WD40 repeat-like"/>
    <property type="match status" value="1"/>
</dbReference>
<gene>
    <name evidence="7" type="ORF">MKZ38_000693</name>
</gene>
<keyword evidence="8" id="KW-1185">Reference proteome</keyword>
<evidence type="ECO:0000313" key="8">
    <source>
        <dbReference type="Proteomes" id="UP001201980"/>
    </source>
</evidence>
<comment type="caution">
    <text evidence="7">The sequence shown here is derived from an EMBL/GenBank/DDBJ whole genome shotgun (WGS) entry which is preliminary data.</text>
</comment>
<proteinExistence type="inferred from homology"/>
<protein>
    <recommendedName>
        <fullName evidence="6">Pre-rRNA-processing protein IPI3</fullName>
    </recommendedName>
</protein>
<dbReference type="Pfam" id="PF00400">
    <property type="entry name" value="WD40"/>
    <property type="match status" value="2"/>
</dbReference>